<evidence type="ECO:0000259" key="5">
    <source>
        <dbReference type="Pfam" id="PF07731"/>
    </source>
</evidence>
<gene>
    <name evidence="7" type="ORF">RchiOBHm_Chr2g0104041</name>
</gene>
<dbReference type="EC" id="1.10.3.3" evidence="7"/>
<dbReference type="Proteomes" id="UP000238479">
    <property type="component" value="Chromosome 2"/>
</dbReference>
<proteinExistence type="inferred from homology"/>
<dbReference type="EMBL" id="PDCK01000040">
    <property type="protein sequence ID" value="PRQ47832.1"/>
    <property type="molecule type" value="Genomic_DNA"/>
</dbReference>
<keyword evidence="3" id="KW-0732">Signal</keyword>
<sequence length="601" mass="67443">MRPTSFLLFFLGTFVGLSAFCIINAEDPYRYFTWTVTYGSVSPLGVPRQAILINGQFPGPTIEAVTNDNIIVDVINKLDEPFLITWSVLLLEVLIVGDSEALCSLLIGFSFLSWCEIRNGIKQRKSTWEDGVLGTNCPIPPNTSWRYKFQTKDQIGTFSYFPSTKLHRAAGGFGGFNVAHRSVIAVPYPIPAEEFTVLVGDWYNTNHKVLQQNLDSGNPLPLPDGLLINGLHRSAIFTGQEGNIRHNPLHNFFGYHNYRFLKILYSYFRCVLSGKTYKFRISNVGIATSINFRIQGHTMTLVEVEGANTLQEVYDSLDVHPGQSVAVLVTLHGSVKDYFIVASTRFTKPILTTTGILRYAGSSIKAAGPLPIGPTYHIHWSMKQARTIRLNLTANAARPNPQGSFHYGTIKVVRTLVLANSATKIGGKLRYAVNKISYVDPETPLKLADWFNIPGVFNFNTIKDTPTPGPASFGASVIGTTLHDFVEIVFQNTEPTLQSWHLDGYSFYIVGYGSKNWTPDMRRRYNLADAVPRHTVQVYPFGWSAVMVSLDNKGMWNLRSAIWSRRYLGQQLYIRVWNDEQSFFTENDIPQNALFCGKAHH</sequence>
<dbReference type="SUPFAM" id="SSF49503">
    <property type="entry name" value="Cupredoxins"/>
    <property type="match status" value="3"/>
</dbReference>
<keyword evidence="7" id="KW-0560">Oxidoreductase</keyword>
<dbReference type="Gene3D" id="2.60.40.420">
    <property type="entry name" value="Cupredoxins - blue copper proteins"/>
    <property type="match status" value="3"/>
</dbReference>
<dbReference type="OMA" id="NSNWTYK"/>
<dbReference type="AlphaFoldDB" id="A0A2P6RN30"/>
<dbReference type="Pfam" id="PF00394">
    <property type="entry name" value="Cu-oxidase"/>
    <property type="match status" value="1"/>
</dbReference>
<comment type="caution">
    <text evidence="7">The sequence shown here is derived from an EMBL/GenBank/DDBJ whole genome shotgun (WGS) entry which is preliminary data.</text>
</comment>
<dbReference type="STRING" id="74649.A0A2P6RN30"/>
<reference evidence="7 8" key="1">
    <citation type="journal article" date="2018" name="Nat. Genet.">
        <title>The Rosa genome provides new insights in the design of modern roses.</title>
        <authorList>
            <person name="Bendahmane M."/>
        </authorList>
    </citation>
    <scope>NUCLEOTIDE SEQUENCE [LARGE SCALE GENOMIC DNA]</scope>
    <source>
        <strain evidence="8">cv. Old Blush</strain>
    </source>
</reference>
<dbReference type="Gramene" id="PRQ47832">
    <property type="protein sequence ID" value="PRQ47832"/>
    <property type="gene ID" value="RchiOBHm_Chr2g0104041"/>
</dbReference>
<keyword evidence="2" id="KW-0325">Glycoprotein</keyword>
<dbReference type="Pfam" id="PF07732">
    <property type="entry name" value="Cu-oxidase_3"/>
    <property type="match status" value="2"/>
</dbReference>
<evidence type="ECO:0000313" key="7">
    <source>
        <dbReference type="EMBL" id="PRQ47832.1"/>
    </source>
</evidence>
<dbReference type="InterPro" id="IPR011707">
    <property type="entry name" value="Cu-oxidase-like_N"/>
</dbReference>
<evidence type="ECO:0000256" key="3">
    <source>
        <dbReference type="SAM" id="SignalP"/>
    </source>
</evidence>
<comment type="similarity">
    <text evidence="1">Belongs to the multicopper oxidase family.</text>
</comment>
<evidence type="ECO:0000256" key="1">
    <source>
        <dbReference type="ARBA" id="ARBA00010609"/>
    </source>
</evidence>
<keyword evidence="8" id="KW-1185">Reference proteome</keyword>
<feature type="domain" description="Plastocyanin-like" evidence="6">
    <location>
        <begin position="119"/>
        <end position="181"/>
    </location>
</feature>
<feature type="domain" description="Plastocyanin-like" evidence="4">
    <location>
        <begin position="193"/>
        <end position="361"/>
    </location>
</feature>
<feature type="domain" description="Plastocyanin-like" evidence="5">
    <location>
        <begin position="443"/>
        <end position="581"/>
    </location>
</feature>
<evidence type="ECO:0000313" key="8">
    <source>
        <dbReference type="Proteomes" id="UP000238479"/>
    </source>
</evidence>
<evidence type="ECO:0000256" key="2">
    <source>
        <dbReference type="ARBA" id="ARBA00023180"/>
    </source>
</evidence>
<feature type="domain" description="Plastocyanin-like" evidence="6">
    <location>
        <begin position="36"/>
        <end position="87"/>
    </location>
</feature>
<dbReference type="InterPro" id="IPR008972">
    <property type="entry name" value="Cupredoxin"/>
</dbReference>
<protein>
    <submittedName>
        <fullName evidence="7">Putative L-ascorbate oxidase</fullName>
        <ecNumber evidence="7">1.10.3.3</ecNumber>
    </submittedName>
</protein>
<dbReference type="InterPro" id="IPR045087">
    <property type="entry name" value="Cu-oxidase_fam"/>
</dbReference>
<accession>A0A2P6RN30</accession>
<dbReference type="InterPro" id="IPR001117">
    <property type="entry name" value="Cu-oxidase_2nd"/>
</dbReference>
<dbReference type="PANTHER" id="PTHR11709:SF245">
    <property type="entry name" value="SKU5 SIMILAR 16"/>
    <property type="match status" value="1"/>
</dbReference>
<dbReference type="GO" id="GO:0008447">
    <property type="term" value="F:L-ascorbate oxidase activity"/>
    <property type="evidence" value="ECO:0007669"/>
    <property type="project" value="UniProtKB-EC"/>
</dbReference>
<feature type="chain" id="PRO_5015192384" evidence="3">
    <location>
        <begin position="20"/>
        <end position="601"/>
    </location>
</feature>
<feature type="signal peptide" evidence="3">
    <location>
        <begin position="1"/>
        <end position="19"/>
    </location>
</feature>
<organism evidence="7 8">
    <name type="scientific">Rosa chinensis</name>
    <name type="common">China rose</name>
    <dbReference type="NCBI Taxonomy" id="74649"/>
    <lineage>
        <taxon>Eukaryota</taxon>
        <taxon>Viridiplantae</taxon>
        <taxon>Streptophyta</taxon>
        <taxon>Embryophyta</taxon>
        <taxon>Tracheophyta</taxon>
        <taxon>Spermatophyta</taxon>
        <taxon>Magnoliopsida</taxon>
        <taxon>eudicotyledons</taxon>
        <taxon>Gunneridae</taxon>
        <taxon>Pentapetalae</taxon>
        <taxon>rosids</taxon>
        <taxon>fabids</taxon>
        <taxon>Rosales</taxon>
        <taxon>Rosaceae</taxon>
        <taxon>Rosoideae</taxon>
        <taxon>Rosoideae incertae sedis</taxon>
        <taxon>Rosa</taxon>
    </lineage>
</organism>
<dbReference type="Pfam" id="PF07731">
    <property type="entry name" value="Cu-oxidase_2"/>
    <property type="match status" value="1"/>
</dbReference>
<dbReference type="GO" id="GO:0005507">
    <property type="term" value="F:copper ion binding"/>
    <property type="evidence" value="ECO:0007669"/>
    <property type="project" value="InterPro"/>
</dbReference>
<evidence type="ECO:0000259" key="6">
    <source>
        <dbReference type="Pfam" id="PF07732"/>
    </source>
</evidence>
<dbReference type="PANTHER" id="PTHR11709">
    <property type="entry name" value="MULTI-COPPER OXIDASE"/>
    <property type="match status" value="1"/>
</dbReference>
<name>A0A2P6RN30_ROSCH</name>
<dbReference type="InterPro" id="IPR011706">
    <property type="entry name" value="Cu-oxidase_C"/>
</dbReference>
<evidence type="ECO:0000259" key="4">
    <source>
        <dbReference type="Pfam" id="PF00394"/>
    </source>
</evidence>